<comment type="caution">
    <text evidence="2">The sequence shown here is derived from an EMBL/GenBank/DDBJ whole genome shotgun (WGS) entry which is preliminary data.</text>
</comment>
<dbReference type="EMBL" id="AITY01000062">
    <property type="protein sequence ID" value="EOM19194.1"/>
    <property type="molecule type" value="Genomic_DNA"/>
</dbReference>
<dbReference type="RefSeq" id="WP_010731368.1">
    <property type="nucleotide sequence ID" value="NZ_KB949529.1"/>
</dbReference>
<keyword evidence="1" id="KW-0472">Membrane</keyword>
<organism evidence="2 3">
    <name type="scientific">Enterococcus faecium EnGen0192</name>
    <dbReference type="NCBI Taxonomy" id="1157487"/>
    <lineage>
        <taxon>Bacteria</taxon>
        <taxon>Bacillati</taxon>
        <taxon>Bacillota</taxon>
        <taxon>Bacilli</taxon>
        <taxon>Lactobacillales</taxon>
        <taxon>Enterococcaceae</taxon>
        <taxon>Enterococcus</taxon>
    </lineage>
</organism>
<keyword evidence="1" id="KW-0812">Transmembrane</keyword>
<protein>
    <submittedName>
        <fullName evidence="2">PrgF protein</fullName>
    </submittedName>
</protein>
<dbReference type="Proteomes" id="UP000013897">
    <property type="component" value="Unassembled WGS sequence"/>
</dbReference>
<dbReference type="AlphaFoldDB" id="A0A829F545"/>
<evidence type="ECO:0000256" key="1">
    <source>
        <dbReference type="SAM" id="Phobius"/>
    </source>
</evidence>
<reference evidence="2 3" key="1">
    <citation type="submission" date="2013-02" db="EMBL/GenBank/DDBJ databases">
        <title>The Genome Sequence of Enterococcus faecium HM1072.</title>
        <authorList>
            <consortium name="The Broad Institute Genome Sequencing Platform"/>
            <consortium name="The Broad Institute Genome Sequencing Center for Infectious Disease"/>
            <person name="Earl A.M."/>
            <person name="Gilmore M.S."/>
            <person name="Lebreton F."/>
            <person name="Courvalin P."/>
            <person name="Walker B."/>
            <person name="Young S.K."/>
            <person name="Zeng Q."/>
            <person name="Gargeya S."/>
            <person name="Fitzgerald M."/>
            <person name="Haas B."/>
            <person name="Abouelleil A."/>
            <person name="Alvarado L."/>
            <person name="Arachchi H.M."/>
            <person name="Berlin A.M."/>
            <person name="Chapman S.B."/>
            <person name="Dewar J."/>
            <person name="Goldberg J."/>
            <person name="Griggs A."/>
            <person name="Gujja S."/>
            <person name="Hansen M."/>
            <person name="Howarth C."/>
            <person name="Imamovic A."/>
            <person name="Larimer J."/>
            <person name="McCowan C."/>
            <person name="Murphy C."/>
            <person name="Neiman D."/>
            <person name="Pearson M."/>
            <person name="Priest M."/>
            <person name="Roberts A."/>
            <person name="Saif S."/>
            <person name="Shea T."/>
            <person name="Sisk P."/>
            <person name="Sykes S."/>
            <person name="Wortman J."/>
            <person name="Nusbaum C."/>
            <person name="Birren B."/>
        </authorList>
    </citation>
    <scope>NUCLEOTIDE SEQUENCE [LARGE SCALE GENOMIC DNA]</scope>
    <source>
        <strain evidence="2 3">HM1072</strain>
    </source>
</reference>
<sequence length="75" mass="7799">MDIITKIITTIGGIIGVLAAISVLVGIKNIRSGMSNDDSRTLDKGIEQVIVGGVMALVVTGVVAYVITQVGNIRF</sequence>
<keyword evidence="1" id="KW-1133">Transmembrane helix</keyword>
<gene>
    <name evidence="2" type="ORF">SSM_02796</name>
</gene>
<feature type="transmembrane region" description="Helical" evidence="1">
    <location>
        <begin position="48"/>
        <end position="67"/>
    </location>
</feature>
<evidence type="ECO:0000313" key="3">
    <source>
        <dbReference type="Proteomes" id="UP000013897"/>
    </source>
</evidence>
<accession>A0A829F545</accession>
<name>A0A829F545_ENTFC</name>
<feature type="transmembrane region" description="Helical" evidence="1">
    <location>
        <begin position="6"/>
        <end position="27"/>
    </location>
</feature>
<proteinExistence type="predicted"/>
<evidence type="ECO:0000313" key="2">
    <source>
        <dbReference type="EMBL" id="EOM19194.1"/>
    </source>
</evidence>